<name>A0A813CCV9_9DINO</name>
<evidence type="ECO:0000313" key="2">
    <source>
        <dbReference type="EMBL" id="CAE7942531.1"/>
    </source>
</evidence>
<dbReference type="EMBL" id="CAJNJA010096992">
    <property type="protein sequence ID" value="CAE7942531.1"/>
    <property type="molecule type" value="Genomic_DNA"/>
</dbReference>
<proteinExistence type="predicted"/>
<sequence>MPLIAGYKDYKIPGELPEEEPAEGDDGHGVGPLDEDTGFLEEIDEPEPEESEDIQGELDEVNEEFKRVFREIGDGVQYQNLYYMVPLKTRLAPEVEAAIRLRSYQCRAGRWQWDTQLGLSESVHWGPQGEVVVPDQSTELSPGPTRRVRDKSTLMAMSPLTVLEQEIEELATQYDVDERYDEDAVLEIFELLERTRLKESKSAIRKSQS</sequence>
<gene>
    <name evidence="2" type="primary">GIP</name>
    <name evidence="2" type="ORF">SNEC2469_LOCUS34697</name>
</gene>
<feature type="compositionally biased region" description="Acidic residues" evidence="1">
    <location>
        <begin position="33"/>
        <end position="55"/>
    </location>
</feature>
<feature type="region of interest" description="Disordered" evidence="1">
    <location>
        <begin position="1"/>
        <end position="55"/>
    </location>
</feature>
<dbReference type="Proteomes" id="UP000601435">
    <property type="component" value="Unassembled WGS sequence"/>
</dbReference>
<evidence type="ECO:0000256" key="1">
    <source>
        <dbReference type="SAM" id="MobiDB-lite"/>
    </source>
</evidence>
<reference evidence="2" key="1">
    <citation type="submission" date="2021-02" db="EMBL/GenBank/DDBJ databases">
        <authorList>
            <person name="Dougan E. K."/>
            <person name="Rhodes N."/>
            <person name="Thang M."/>
            <person name="Chan C."/>
        </authorList>
    </citation>
    <scope>NUCLEOTIDE SEQUENCE</scope>
</reference>
<protein>
    <submittedName>
        <fullName evidence="2">GIP protein</fullName>
    </submittedName>
</protein>
<dbReference type="AlphaFoldDB" id="A0A813CCV9"/>
<keyword evidence="3" id="KW-1185">Reference proteome</keyword>
<comment type="caution">
    <text evidence="2">The sequence shown here is derived from an EMBL/GenBank/DDBJ whole genome shotgun (WGS) entry which is preliminary data.</text>
</comment>
<organism evidence="2 3">
    <name type="scientific">Symbiodinium necroappetens</name>
    <dbReference type="NCBI Taxonomy" id="1628268"/>
    <lineage>
        <taxon>Eukaryota</taxon>
        <taxon>Sar</taxon>
        <taxon>Alveolata</taxon>
        <taxon>Dinophyceae</taxon>
        <taxon>Suessiales</taxon>
        <taxon>Symbiodiniaceae</taxon>
        <taxon>Symbiodinium</taxon>
    </lineage>
</organism>
<evidence type="ECO:0000313" key="3">
    <source>
        <dbReference type="Proteomes" id="UP000601435"/>
    </source>
</evidence>
<accession>A0A813CCV9</accession>
<feature type="non-terminal residue" evidence="2">
    <location>
        <position position="1"/>
    </location>
</feature>